<organism evidence="1 2">
    <name type="scientific">Pacificibacter marinus</name>
    <dbReference type="NCBI Taxonomy" id="658057"/>
    <lineage>
        <taxon>Bacteria</taxon>
        <taxon>Pseudomonadati</taxon>
        <taxon>Pseudomonadota</taxon>
        <taxon>Alphaproteobacteria</taxon>
        <taxon>Rhodobacterales</taxon>
        <taxon>Roseobacteraceae</taxon>
        <taxon>Pacificibacter</taxon>
    </lineage>
</organism>
<proteinExistence type="predicted"/>
<evidence type="ECO:0000313" key="1">
    <source>
        <dbReference type="EMBL" id="SLN62228.1"/>
    </source>
</evidence>
<gene>
    <name evidence="1" type="ORF">PAM7971_03224</name>
</gene>
<reference evidence="1 2" key="1">
    <citation type="submission" date="2017-03" db="EMBL/GenBank/DDBJ databases">
        <authorList>
            <person name="Afonso C.L."/>
            <person name="Miller P.J."/>
            <person name="Scott M.A."/>
            <person name="Spackman E."/>
            <person name="Goraichik I."/>
            <person name="Dimitrov K.M."/>
            <person name="Suarez D.L."/>
            <person name="Swayne D.E."/>
        </authorList>
    </citation>
    <scope>NUCLEOTIDE SEQUENCE [LARGE SCALE GENOMIC DNA]</scope>
    <source>
        <strain evidence="1 2">CECT 7971</strain>
    </source>
</reference>
<sequence>MPLEKGFGNNDKRKGLAQLYFAPPAYDLGDNGKASAVLVAGVSAASSSKSK</sequence>
<dbReference type="AlphaFoldDB" id="A0A1Y5TK09"/>
<keyword evidence="2" id="KW-1185">Reference proteome</keyword>
<accession>A0A1Y5TK09</accession>
<dbReference type="Proteomes" id="UP000193307">
    <property type="component" value="Unassembled WGS sequence"/>
</dbReference>
<protein>
    <submittedName>
        <fullName evidence="1">Uncharacterized protein</fullName>
    </submittedName>
</protein>
<dbReference type="EMBL" id="FWFW01000012">
    <property type="protein sequence ID" value="SLN62228.1"/>
    <property type="molecule type" value="Genomic_DNA"/>
</dbReference>
<name>A0A1Y5TK09_9RHOB</name>
<evidence type="ECO:0000313" key="2">
    <source>
        <dbReference type="Proteomes" id="UP000193307"/>
    </source>
</evidence>